<evidence type="ECO:0000259" key="4">
    <source>
        <dbReference type="PROSITE" id="PS01124"/>
    </source>
</evidence>
<dbReference type="RefSeq" id="WP_142550661.1">
    <property type="nucleotide sequence ID" value="NZ_VIFX01000003.1"/>
</dbReference>
<keyword evidence="2" id="KW-0238">DNA-binding</keyword>
<dbReference type="AlphaFoldDB" id="A0A544W733"/>
<keyword evidence="3" id="KW-0804">Transcription</keyword>
<dbReference type="Gene3D" id="1.10.10.60">
    <property type="entry name" value="Homeodomain-like"/>
    <property type="match status" value="1"/>
</dbReference>
<sequence>MPLTFDLDSIEPEERQPALRELLLQNPVPIDVATGSLDQLHVSTTAEFFGALFMVSCDGRGAVVHRGERRVQEDHARTMMLSVVASGRSVFRHNDTITDARPGDVVPYASTLPYSATFDDVAKHTFMIDYAALQLPERTLEAQLGRPINKGHTLGRIVAGYLAEVATEAIHLADEQRRALEQPSLDLLRALFATTAGHDSRAAEPLHSTLGVRMVTYLKMHLREPDLTMARLAREHGISERYAYLILARHGVQLADWIRAERLAGAAEDLKDPTAASQTVAAVAKSWGFPDQANFTRAFRRLYGMSPREYRHQK</sequence>
<dbReference type="GO" id="GO:0043565">
    <property type="term" value="F:sequence-specific DNA binding"/>
    <property type="evidence" value="ECO:0007669"/>
    <property type="project" value="InterPro"/>
</dbReference>
<evidence type="ECO:0000256" key="2">
    <source>
        <dbReference type="ARBA" id="ARBA00023125"/>
    </source>
</evidence>
<accession>A0A544W733</accession>
<dbReference type="Proteomes" id="UP000315759">
    <property type="component" value="Unassembled WGS sequence"/>
</dbReference>
<proteinExistence type="predicted"/>
<keyword evidence="6" id="KW-1185">Reference proteome</keyword>
<dbReference type="InterPro" id="IPR018060">
    <property type="entry name" value="HTH_AraC"/>
</dbReference>
<organism evidence="5 6">
    <name type="scientific">Mycolicibacterium hodleri</name>
    <dbReference type="NCBI Taxonomy" id="49897"/>
    <lineage>
        <taxon>Bacteria</taxon>
        <taxon>Bacillati</taxon>
        <taxon>Actinomycetota</taxon>
        <taxon>Actinomycetes</taxon>
        <taxon>Mycobacteriales</taxon>
        <taxon>Mycobacteriaceae</taxon>
        <taxon>Mycolicibacterium</taxon>
    </lineage>
</organism>
<evidence type="ECO:0000256" key="3">
    <source>
        <dbReference type="ARBA" id="ARBA00023163"/>
    </source>
</evidence>
<comment type="caution">
    <text evidence="5">The sequence shown here is derived from an EMBL/GenBank/DDBJ whole genome shotgun (WGS) entry which is preliminary data.</text>
</comment>
<keyword evidence="1" id="KW-0805">Transcription regulation</keyword>
<reference evidence="5 6" key="1">
    <citation type="submission" date="2018-10" db="EMBL/GenBank/DDBJ databases">
        <title>Draft genome of Mycobacterium hodleri strain B.</title>
        <authorList>
            <person name="Amande T.J."/>
            <person name="Mcgenity T.J."/>
        </authorList>
    </citation>
    <scope>NUCLEOTIDE SEQUENCE [LARGE SCALE GENOMIC DNA]</scope>
    <source>
        <strain evidence="5 6">B</strain>
    </source>
</reference>
<dbReference type="Pfam" id="PF14525">
    <property type="entry name" value="AraC_binding_2"/>
    <property type="match status" value="1"/>
</dbReference>
<dbReference type="PRINTS" id="PR00032">
    <property type="entry name" value="HTHARAC"/>
</dbReference>
<dbReference type="PANTHER" id="PTHR43280:SF31">
    <property type="entry name" value="TRANSCRIPTIONAL REGULATORY PROTEIN"/>
    <property type="match status" value="1"/>
</dbReference>
<evidence type="ECO:0000313" key="5">
    <source>
        <dbReference type="EMBL" id="TQR88052.1"/>
    </source>
</evidence>
<evidence type="ECO:0000256" key="1">
    <source>
        <dbReference type="ARBA" id="ARBA00023015"/>
    </source>
</evidence>
<dbReference type="InterPro" id="IPR035418">
    <property type="entry name" value="AraC-bd_2"/>
</dbReference>
<dbReference type="EMBL" id="VIFX01000003">
    <property type="protein sequence ID" value="TQR88052.1"/>
    <property type="molecule type" value="Genomic_DNA"/>
</dbReference>
<dbReference type="InterPro" id="IPR020449">
    <property type="entry name" value="Tscrpt_reg_AraC-type_HTH"/>
</dbReference>
<protein>
    <submittedName>
        <fullName evidence="5">Helix-turn-helix domain-containing protein</fullName>
    </submittedName>
</protein>
<dbReference type="InterPro" id="IPR009057">
    <property type="entry name" value="Homeodomain-like_sf"/>
</dbReference>
<evidence type="ECO:0000313" key="6">
    <source>
        <dbReference type="Proteomes" id="UP000315759"/>
    </source>
</evidence>
<dbReference type="SUPFAM" id="SSF46689">
    <property type="entry name" value="Homeodomain-like"/>
    <property type="match status" value="1"/>
</dbReference>
<gene>
    <name evidence="5" type="ORF">D8S82_03030</name>
</gene>
<dbReference type="PROSITE" id="PS01124">
    <property type="entry name" value="HTH_ARAC_FAMILY_2"/>
    <property type="match status" value="1"/>
</dbReference>
<dbReference type="SMART" id="SM00342">
    <property type="entry name" value="HTH_ARAC"/>
    <property type="match status" value="1"/>
</dbReference>
<dbReference type="Pfam" id="PF12833">
    <property type="entry name" value="HTH_18"/>
    <property type="match status" value="1"/>
</dbReference>
<feature type="domain" description="HTH araC/xylS-type" evidence="4">
    <location>
        <begin position="212"/>
        <end position="313"/>
    </location>
</feature>
<name>A0A544W733_9MYCO</name>
<dbReference type="PANTHER" id="PTHR43280">
    <property type="entry name" value="ARAC-FAMILY TRANSCRIPTIONAL REGULATOR"/>
    <property type="match status" value="1"/>
</dbReference>
<dbReference type="GO" id="GO:0003700">
    <property type="term" value="F:DNA-binding transcription factor activity"/>
    <property type="evidence" value="ECO:0007669"/>
    <property type="project" value="InterPro"/>
</dbReference>